<proteinExistence type="predicted"/>
<keyword evidence="4 6" id="KW-1133">Transmembrane helix</keyword>
<protein>
    <submittedName>
        <fullName evidence="8">ComEC/Rec2 family competence protein</fullName>
    </submittedName>
</protein>
<dbReference type="Pfam" id="PF03772">
    <property type="entry name" value="Competence"/>
    <property type="match status" value="1"/>
</dbReference>
<comment type="caution">
    <text evidence="8">The sequence shown here is derived from an EMBL/GenBank/DDBJ whole genome shotgun (WGS) entry which is preliminary data.</text>
</comment>
<organism evidence="8 9">
    <name type="scientific">Bifidobacterium saimiriisciurei</name>
    <dbReference type="NCBI Taxonomy" id="2661627"/>
    <lineage>
        <taxon>Bacteria</taxon>
        <taxon>Bacillati</taxon>
        <taxon>Actinomycetota</taxon>
        <taxon>Actinomycetes</taxon>
        <taxon>Bifidobacteriales</taxon>
        <taxon>Bifidobacteriaceae</taxon>
        <taxon>Bifidobacterium</taxon>
    </lineage>
</organism>
<evidence type="ECO:0000256" key="2">
    <source>
        <dbReference type="ARBA" id="ARBA00022475"/>
    </source>
</evidence>
<feature type="transmembrane region" description="Helical" evidence="6">
    <location>
        <begin position="442"/>
        <end position="467"/>
    </location>
</feature>
<feature type="transmembrane region" description="Helical" evidence="6">
    <location>
        <begin position="312"/>
        <end position="330"/>
    </location>
</feature>
<evidence type="ECO:0000313" key="8">
    <source>
        <dbReference type="EMBL" id="NEH10874.1"/>
    </source>
</evidence>
<dbReference type="PANTHER" id="PTHR30619">
    <property type="entry name" value="DNA INTERNALIZATION/COMPETENCE PROTEIN COMEC/REC2"/>
    <property type="match status" value="1"/>
</dbReference>
<sequence length="572" mass="60264">MRRHHSYRLRERGGRDARLLPAAATVWTILLAEHMLFGTKGMTWLAAGVTVMAIVLGIVAIIGATPSRPMPTAIGQVLWHGAVIIAAACCALASGGFHDLAAVGDPMVSAADAETEVVVLLDVTGPVMASSLRDMDCQTDAQVHGILSDGVRSASSARIRVYASGDACGWHQGGGYAVEGAARHARFGDRPLWLVVDDDRGAVVRIREPAWWDAAVERLRGAFLEQTDRLPGQGRILVPGLTLGVLGQDVYRPHVGEDGRAADAVDETAARLMEDDFKNSGIMHLMAVSGGHFVLVASLVRRSGSMLLMPRQVKAAGVAGVYVVLTALVYPSDSVLRAAVMGGFGVACMLLGRPGQALAALNWTVIASLLLEPELAHSYGFALSCAAVYGIVILDRPISQALAAVMPGALAQAASITIAAQIPTLPIQVMMNPGIPLLSVPANLLVAPVVSLTTLLGLSAVGVSWFAPPLGHGLVAVASAGTLLLQRCATLLGRTRFSVLPWHDGVVGAAVMAAFEILVALAVTLIRRSVRRWRGRGGLAAGGGRPYVPTPMERLGVWWRDTRAMIFGPRRR</sequence>
<evidence type="ECO:0000256" key="4">
    <source>
        <dbReference type="ARBA" id="ARBA00022989"/>
    </source>
</evidence>
<comment type="subcellular location">
    <subcellularLocation>
        <location evidence="1">Cell membrane</location>
        <topology evidence="1">Multi-pass membrane protein</topology>
    </subcellularLocation>
</comment>
<evidence type="ECO:0000313" key="9">
    <source>
        <dbReference type="Proteomes" id="UP000475155"/>
    </source>
</evidence>
<dbReference type="Proteomes" id="UP000475155">
    <property type="component" value="Unassembled WGS sequence"/>
</dbReference>
<feature type="transmembrane region" description="Helical" evidence="6">
    <location>
        <begin position="77"/>
        <end position="97"/>
    </location>
</feature>
<dbReference type="InterPro" id="IPR052159">
    <property type="entry name" value="Competence_DNA_uptake"/>
</dbReference>
<feature type="transmembrane region" description="Helical" evidence="6">
    <location>
        <begin position="376"/>
        <end position="394"/>
    </location>
</feature>
<keyword evidence="9" id="KW-1185">Reference proteome</keyword>
<evidence type="ECO:0000256" key="6">
    <source>
        <dbReference type="SAM" id="Phobius"/>
    </source>
</evidence>
<keyword evidence="2" id="KW-1003">Cell membrane</keyword>
<feature type="domain" description="ComEC/Rec2-related protein" evidence="7">
    <location>
        <begin position="273"/>
        <end position="526"/>
    </location>
</feature>
<feature type="transmembrane region" description="Helical" evidence="6">
    <location>
        <begin position="43"/>
        <end position="65"/>
    </location>
</feature>
<feature type="transmembrane region" description="Helical" evidence="6">
    <location>
        <begin position="505"/>
        <end position="526"/>
    </location>
</feature>
<dbReference type="RefSeq" id="WP_163199692.1">
    <property type="nucleotide sequence ID" value="NZ_WHZU01000002.1"/>
</dbReference>
<evidence type="ECO:0000259" key="7">
    <source>
        <dbReference type="Pfam" id="PF03772"/>
    </source>
</evidence>
<dbReference type="EMBL" id="WHZU01000002">
    <property type="protein sequence ID" value="NEH10874.1"/>
    <property type="molecule type" value="Genomic_DNA"/>
</dbReference>
<dbReference type="NCBIfam" id="TIGR00360">
    <property type="entry name" value="ComEC_N-term"/>
    <property type="match status" value="1"/>
</dbReference>
<evidence type="ECO:0000256" key="3">
    <source>
        <dbReference type="ARBA" id="ARBA00022692"/>
    </source>
</evidence>
<accession>A0ABX0C6S8</accession>
<feature type="transmembrane region" description="Helical" evidence="6">
    <location>
        <begin position="401"/>
        <end position="422"/>
    </location>
</feature>
<evidence type="ECO:0000256" key="1">
    <source>
        <dbReference type="ARBA" id="ARBA00004651"/>
    </source>
</evidence>
<reference evidence="8 9" key="1">
    <citation type="submission" date="2019-10" db="EMBL/GenBank/DDBJ databases">
        <title>Bifidobacterium from non-human primates.</title>
        <authorList>
            <person name="Modesto M."/>
        </authorList>
    </citation>
    <scope>NUCLEOTIDE SEQUENCE [LARGE SCALE GENOMIC DNA]</scope>
    <source>
        <strain evidence="8 9">SMA1</strain>
    </source>
</reference>
<keyword evidence="5 6" id="KW-0472">Membrane</keyword>
<dbReference type="InterPro" id="IPR004477">
    <property type="entry name" value="ComEC_N"/>
</dbReference>
<dbReference type="PANTHER" id="PTHR30619:SF7">
    <property type="entry name" value="BETA-LACTAMASE DOMAIN PROTEIN"/>
    <property type="match status" value="1"/>
</dbReference>
<gene>
    <name evidence="8" type="ORF">GFD18_01985</name>
</gene>
<name>A0ABX0C6S8_9BIFI</name>
<feature type="transmembrane region" description="Helical" evidence="6">
    <location>
        <begin position="281"/>
        <end position="300"/>
    </location>
</feature>
<evidence type="ECO:0000256" key="5">
    <source>
        <dbReference type="ARBA" id="ARBA00023136"/>
    </source>
</evidence>
<keyword evidence="3 6" id="KW-0812">Transmembrane</keyword>